<comment type="caution">
    <text evidence="2">The sequence shown here is derived from an EMBL/GenBank/DDBJ whole genome shotgun (WGS) entry which is preliminary data.</text>
</comment>
<organism evidence="2 3">
    <name type="scientific">Aliivibrio logei 5S-186</name>
    <dbReference type="NCBI Taxonomy" id="626086"/>
    <lineage>
        <taxon>Bacteria</taxon>
        <taxon>Pseudomonadati</taxon>
        <taxon>Pseudomonadota</taxon>
        <taxon>Gammaproteobacteria</taxon>
        <taxon>Vibrionales</taxon>
        <taxon>Vibrionaceae</taxon>
        <taxon>Aliivibrio</taxon>
    </lineage>
</organism>
<protein>
    <recommendedName>
        <fullName evidence="4">Sel1 repeat family protein</fullName>
    </recommendedName>
</protein>
<dbReference type="InterPro" id="IPR006597">
    <property type="entry name" value="Sel1-like"/>
</dbReference>
<proteinExistence type="predicted"/>
<feature type="chain" id="PRO_5046679249" description="Sel1 repeat family protein" evidence="1">
    <location>
        <begin position="25"/>
        <end position="142"/>
    </location>
</feature>
<reference evidence="2 3" key="1">
    <citation type="journal article" date="2012" name="Science">
        <title>Ecological populations of bacteria act as socially cohesive units of antibiotic production and resistance.</title>
        <authorList>
            <person name="Cordero O.X."/>
            <person name="Wildschutte H."/>
            <person name="Kirkup B."/>
            <person name="Proehl S."/>
            <person name="Ngo L."/>
            <person name="Hussain F."/>
            <person name="Le Roux F."/>
            <person name="Mincer T."/>
            <person name="Polz M.F."/>
        </authorList>
    </citation>
    <scope>NUCLEOTIDE SEQUENCE [LARGE SCALE GENOMIC DNA]</scope>
    <source>
        <strain evidence="2 3">5S-186</strain>
    </source>
</reference>
<feature type="signal peptide" evidence="1">
    <location>
        <begin position="1"/>
        <end position="24"/>
    </location>
</feature>
<keyword evidence="1" id="KW-0732">Signal</keyword>
<dbReference type="SMART" id="SM00671">
    <property type="entry name" value="SEL1"/>
    <property type="match status" value="2"/>
</dbReference>
<dbReference type="RefSeq" id="WP_017020556.1">
    <property type="nucleotide sequence ID" value="NZ_AJYJ02000044.1"/>
</dbReference>
<dbReference type="Pfam" id="PF08238">
    <property type="entry name" value="Sel1"/>
    <property type="match status" value="2"/>
</dbReference>
<keyword evidence="3" id="KW-1185">Reference proteome</keyword>
<dbReference type="InterPro" id="IPR011990">
    <property type="entry name" value="TPR-like_helical_dom_sf"/>
</dbReference>
<dbReference type="InterPro" id="IPR050767">
    <property type="entry name" value="Sel1_AlgK"/>
</dbReference>
<evidence type="ECO:0008006" key="4">
    <source>
        <dbReference type="Google" id="ProtNLM"/>
    </source>
</evidence>
<dbReference type="EMBL" id="AJYJ02000044">
    <property type="protein sequence ID" value="OEF19501.1"/>
    <property type="molecule type" value="Genomic_DNA"/>
</dbReference>
<evidence type="ECO:0000313" key="3">
    <source>
        <dbReference type="Proteomes" id="UP000095059"/>
    </source>
</evidence>
<name>A0ABX3AXX1_ALILO</name>
<evidence type="ECO:0000313" key="2">
    <source>
        <dbReference type="EMBL" id="OEF19501.1"/>
    </source>
</evidence>
<dbReference type="Proteomes" id="UP000095059">
    <property type="component" value="Unassembled WGS sequence"/>
</dbReference>
<dbReference type="PANTHER" id="PTHR11102:SF160">
    <property type="entry name" value="ERAD-ASSOCIATED E3 UBIQUITIN-PROTEIN LIGASE COMPONENT HRD3"/>
    <property type="match status" value="1"/>
</dbReference>
<dbReference type="PANTHER" id="PTHR11102">
    <property type="entry name" value="SEL-1-LIKE PROTEIN"/>
    <property type="match status" value="1"/>
</dbReference>
<evidence type="ECO:0000256" key="1">
    <source>
        <dbReference type="SAM" id="SignalP"/>
    </source>
</evidence>
<sequence length="142" mass="15625">MNIRASFTAASLVALSLFMFELNASDFDKQQRPKVESESQNQLATMALSEAYYGDSAAQIEIGHRYLTGDGVDKDEKKAARWFEIAALDGDPEAQTQLALLYASGTGVNQNYSQAIVWLGKAAKQDHDDALDLLHWMSQAAH</sequence>
<gene>
    <name evidence="2" type="ORF">A1Q5_17980</name>
</gene>
<dbReference type="Gene3D" id="1.25.40.10">
    <property type="entry name" value="Tetratricopeptide repeat domain"/>
    <property type="match status" value="1"/>
</dbReference>
<accession>A0ABX3AXX1</accession>
<dbReference type="SUPFAM" id="SSF81901">
    <property type="entry name" value="HCP-like"/>
    <property type="match status" value="1"/>
</dbReference>